<evidence type="ECO:0000256" key="2">
    <source>
        <dbReference type="ARBA" id="ARBA00007362"/>
    </source>
</evidence>
<keyword evidence="3 6" id="KW-0812">Transmembrane</keyword>
<dbReference type="InterPro" id="IPR000620">
    <property type="entry name" value="EamA_dom"/>
</dbReference>
<feature type="transmembrane region" description="Helical" evidence="6">
    <location>
        <begin position="194"/>
        <end position="215"/>
    </location>
</feature>
<dbReference type="OrthoDB" id="9799821at2"/>
<feature type="transmembrane region" description="Helical" evidence="6">
    <location>
        <begin position="107"/>
        <end position="125"/>
    </location>
</feature>
<proteinExistence type="inferred from homology"/>
<keyword evidence="4 6" id="KW-1133">Transmembrane helix</keyword>
<evidence type="ECO:0000256" key="4">
    <source>
        <dbReference type="ARBA" id="ARBA00022989"/>
    </source>
</evidence>
<comment type="similarity">
    <text evidence="2">Belongs to the EamA transporter family.</text>
</comment>
<evidence type="ECO:0000256" key="1">
    <source>
        <dbReference type="ARBA" id="ARBA00004141"/>
    </source>
</evidence>
<keyword evidence="9" id="KW-1185">Reference proteome</keyword>
<dbReference type="Pfam" id="PF00892">
    <property type="entry name" value="EamA"/>
    <property type="match status" value="2"/>
</dbReference>
<feature type="transmembrane region" description="Helical" evidence="6">
    <location>
        <begin position="164"/>
        <end position="182"/>
    </location>
</feature>
<feature type="transmembrane region" description="Helical" evidence="6">
    <location>
        <begin position="20"/>
        <end position="38"/>
    </location>
</feature>
<accession>A0A250K2Y4</accession>
<dbReference type="Gene3D" id="1.10.3730.20">
    <property type="match status" value="1"/>
</dbReference>
<dbReference type="GO" id="GO:0016020">
    <property type="term" value="C:membrane"/>
    <property type="evidence" value="ECO:0007669"/>
    <property type="project" value="UniProtKB-SubCell"/>
</dbReference>
<dbReference type="RefSeq" id="WP_095960405.1">
    <property type="nucleotide sequence ID" value="NZ_CP022203.1"/>
</dbReference>
<dbReference type="KEGG" id="mmas:MYMAC_005727"/>
<dbReference type="AlphaFoldDB" id="A0A250K2Y4"/>
<evidence type="ECO:0000256" key="3">
    <source>
        <dbReference type="ARBA" id="ARBA00022692"/>
    </source>
</evidence>
<dbReference type="Proteomes" id="UP000217343">
    <property type="component" value="Chromosome"/>
</dbReference>
<dbReference type="InterPro" id="IPR037185">
    <property type="entry name" value="EmrE-like"/>
</dbReference>
<evidence type="ECO:0000256" key="5">
    <source>
        <dbReference type="ARBA" id="ARBA00023136"/>
    </source>
</evidence>
<feature type="transmembrane region" description="Helical" evidence="6">
    <location>
        <begin position="50"/>
        <end position="71"/>
    </location>
</feature>
<dbReference type="SUPFAM" id="SSF103481">
    <property type="entry name" value="Multidrug resistance efflux transporter EmrE"/>
    <property type="match status" value="2"/>
</dbReference>
<evidence type="ECO:0000313" key="8">
    <source>
        <dbReference type="EMBL" id="ATB50072.1"/>
    </source>
</evidence>
<dbReference type="PANTHER" id="PTHR32322">
    <property type="entry name" value="INNER MEMBRANE TRANSPORTER"/>
    <property type="match status" value="1"/>
</dbReference>
<dbReference type="PANTHER" id="PTHR32322:SF2">
    <property type="entry name" value="EAMA DOMAIN-CONTAINING PROTEIN"/>
    <property type="match status" value="1"/>
</dbReference>
<evidence type="ECO:0000313" key="9">
    <source>
        <dbReference type="Proteomes" id="UP000217343"/>
    </source>
</evidence>
<keyword evidence="5 6" id="KW-0472">Membrane</keyword>
<feature type="domain" description="EamA" evidence="7">
    <location>
        <begin position="23"/>
        <end position="152"/>
    </location>
</feature>
<dbReference type="InterPro" id="IPR050638">
    <property type="entry name" value="AA-Vitamin_Transporters"/>
</dbReference>
<name>A0A250K2Y4_9BACT</name>
<dbReference type="EMBL" id="CP022203">
    <property type="protein sequence ID" value="ATB50072.1"/>
    <property type="molecule type" value="Genomic_DNA"/>
</dbReference>
<feature type="transmembrane region" description="Helical" evidence="6">
    <location>
        <begin position="137"/>
        <end position="158"/>
    </location>
</feature>
<gene>
    <name evidence="8" type="ORF">MYMAC_005727</name>
</gene>
<evidence type="ECO:0000256" key="6">
    <source>
        <dbReference type="SAM" id="Phobius"/>
    </source>
</evidence>
<protein>
    <submittedName>
        <fullName evidence="8">Multidrug transporter</fullName>
    </submittedName>
</protein>
<sequence length="325" mass="34137">MGAPSARPLTSTSAQSLGPVYAGLILQVLISAGTYLAGKRAMSELPPLTVVLWRFVLSGTVFALLLCFLPGPRLPPRKEWGRVLMLGLLAGPVNQVFFFHGLSRSTAAHAALLYALTPLGVYLLSLGRGHERASLRAVGGIVTAFTGVVVLLLGRGLVDASGSLQGDLLILGAVMSWVVYTTEGRPFVAVHGPIRATAWSMTASTLMMLLMAPFFARPEAVLAASPAARYSIVYLGLLTSVVAYLLWYFALSRVPASKVAVFSNLQPAATALAAWALLDEALHWELAVGGVLVLLGVRLTQGAHVRPPAAAAAVPERPPASSRVG</sequence>
<comment type="subcellular location">
    <subcellularLocation>
        <location evidence="1">Membrane</location>
        <topology evidence="1">Multi-pass membrane protein</topology>
    </subcellularLocation>
</comment>
<feature type="domain" description="EamA" evidence="7">
    <location>
        <begin position="166"/>
        <end position="299"/>
    </location>
</feature>
<feature type="transmembrane region" description="Helical" evidence="6">
    <location>
        <begin position="227"/>
        <end position="247"/>
    </location>
</feature>
<organism evidence="8 9">
    <name type="scientific">Corallococcus macrosporus DSM 14697</name>
    <dbReference type="NCBI Taxonomy" id="1189310"/>
    <lineage>
        <taxon>Bacteria</taxon>
        <taxon>Pseudomonadati</taxon>
        <taxon>Myxococcota</taxon>
        <taxon>Myxococcia</taxon>
        <taxon>Myxococcales</taxon>
        <taxon>Cystobacterineae</taxon>
        <taxon>Myxococcaceae</taxon>
        <taxon>Corallococcus</taxon>
    </lineage>
</organism>
<evidence type="ECO:0000259" key="7">
    <source>
        <dbReference type="Pfam" id="PF00892"/>
    </source>
</evidence>
<reference evidence="8 9" key="1">
    <citation type="submission" date="2017-06" db="EMBL/GenBank/DDBJ databases">
        <title>Sequencing and comparative analysis of myxobacterial genomes.</title>
        <authorList>
            <person name="Rupp O."/>
            <person name="Goesmann A."/>
            <person name="Sogaard-Andersen L."/>
        </authorList>
    </citation>
    <scope>NUCLEOTIDE SEQUENCE [LARGE SCALE GENOMIC DNA]</scope>
    <source>
        <strain evidence="8 9">DSM 14697</strain>
    </source>
</reference>